<evidence type="ECO:0000256" key="2">
    <source>
        <dbReference type="SAM" id="Phobius"/>
    </source>
</evidence>
<keyword evidence="2" id="KW-0472">Membrane</keyword>
<dbReference type="RefSeq" id="XP_028529346.1">
    <property type="nucleotide sequence ID" value="XM_028672833.1"/>
</dbReference>
<evidence type="ECO:0000313" key="3">
    <source>
        <dbReference type="EMBL" id="CRG96541.1"/>
    </source>
</evidence>
<keyword evidence="4" id="KW-1185">Reference proteome</keyword>
<keyword evidence="2" id="KW-0812">Transmembrane</keyword>
<name>A0A1J1GVQ6_PLAGA</name>
<proteinExistence type="predicted"/>
<gene>
    <name evidence="3" type="ORF">PGAL8A_00412300</name>
</gene>
<accession>A0A1J1GVQ6</accession>
<feature type="compositionally biased region" description="Basic residues" evidence="1">
    <location>
        <begin position="16"/>
        <end position="27"/>
    </location>
</feature>
<feature type="transmembrane region" description="Helical" evidence="2">
    <location>
        <begin position="96"/>
        <end position="115"/>
    </location>
</feature>
<reference evidence="3" key="1">
    <citation type="submission" date="2015-04" db="EMBL/GenBank/DDBJ databases">
        <authorList>
            <consortium name="Pathogen Informatics"/>
        </authorList>
    </citation>
    <scope>NUCLEOTIDE SEQUENCE [LARGE SCALE GENOMIC DNA]</scope>
    <source>
        <strain evidence="3">8A</strain>
    </source>
</reference>
<feature type="region of interest" description="Disordered" evidence="1">
    <location>
        <begin position="1"/>
        <end position="27"/>
    </location>
</feature>
<sequence length="146" mass="17381">MSTIQDDNLNEQSTKTTKRKNQKVGARKNVKENYKEVNIKEGNSQFCHRNFKLISLSLGYIINTFFYFLFIHIFSKILDKFIYMLSKISEYDYNDSLVIGSIKIIIILSLWYKYFSGGYDGDPFFQFFKHHFKLINKSKKTKNKIK</sequence>
<feature type="compositionally biased region" description="Polar residues" evidence="1">
    <location>
        <begin position="1"/>
        <end position="15"/>
    </location>
</feature>
<feature type="transmembrane region" description="Helical" evidence="2">
    <location>
        <begin position="53"/>
        <end position="75"/>
    </location>
</feature>
<dbReference type="Proteomes" id="UP000220797">
    <property type="component" value="Unassembled WGS sequence"/>
</dbReference>
<evidence type="ECO:0000256" key="1">
    <source>
        <dbReference type="SAM" id="MobiDB-lite"/>
    </source>
</evidence>
<protein>
    <submittedName>
        <fullName evidence="3">Uncharacterized protein</fullName>
    </submittedName>
</protein>
<organism evidence="3 4">
    <name type="scientific">Plasmodium gallinaceum</name>
    <dbReference type="NCBI Taxonomy" id="5849"/>
    <lineage>
        <taxon>Eukaryota</taxon>
        <taxon>Sar</taxon>
        <taxon>Alveolata</taxon>
        <taxon>Apicomplexa</taxon>
        <taxon>Aconoidasida</taxon>
        <taxon>Haemosporida</taxon>
        <taxon>Plasmodiidae</taxon>
        <taxon>Plasmodium</taxon>
        <taxon>Plasmodium (Haemamoeba)</taxon>
    </lineage>
</organism>
<comment type="caution">
    <text evidence="3">The sequence shown here is derived from an EMBL/GenBank/DDBJ whole genome shotgun (WGS) entry which is preliminary data.</text>
</comment>
<evidence type="ECO:0000313" key="4">
    <source>
        <dbReference type="Proteomes" id="UP000220797"/>
    </source>
</evidence>
<dbReference type="AlphaFoldDB" id="A0A1J1GVQ6"/>
<dbReference type="GeneID" id="39732653"/>
<dbReference type="VEuPathDB" id="PlasmoDB:PGAL8A_00412300"/>
<keyword evidence="2" id="KW-1133">Transmembrane helix</keyword>
<dbReference type="EMBL" id="CVMV01000063">
    <property type="protein sequence ID" value="CRG96541.1"/>
    <property type="molecule type" value="Genomic_DNA"/>
</dbReference>